<organism evidence="1 2">
    <name type="scientific">Colletotrichum gloeosporioides (strain Cg-14)</name>
    <name type="common">Anthracnose fungus</name>
    <name type="synonym">Glomerella cingulata</name>
    <dbReference type="NCBI Taxonomy" id="1237896"/>
    <lineage>
        <taxon>Eukaryota</taxon>
        <taxon>Fungi</taxon>
        <taxon>Dikarya</taxon>
        <taxon>Ascomycota</taxon>
        <taxon>Pezizomycotina</taxon>
        <taxon>Sordariomycetes</taxon>
        <taxon>Hypocreomycetidae</taxon>
        <taxon>Glomerellales</taxon>
        <taxon>Glomerellaceae</taxon>
        <taxon>Colletotrichum</taxon>
        <taxon>Colletotrichum gloeosporioides species complex</taxon>
    </lineage>
</organism>
<protein>
    <submittedName>
        <fullName evidence="1">Uncharacterized protein</fullName>
    </submittedName>
</protein>
<reference evidence="2" key="1">
    <citation type="journal article" date="2013" name="Mol. Plant Microbe Interact.">
        <title>Global aspects of pacC regulation of pathogenicity genes in Colletotrichum gloeosporioides as revealed by transcriptome analysis.</title>
        <authorList>
            <person name="Alkan N."/>
            <person name="Meng X."/>
            <person name="Friedlander G."/>
            <person name="Reuveni E."/>
            <person name="Sukno S."/>
            <person name="Sherman A."/>
            <person name="Thon M."/>
            <person name="Fluhr R."/>
            <person name="Prusky D."/>
        </authorList>
    </citation>
    <scope>NUCLEOTIDE SEQUENCE [LARGE SCALE GENOMIC DNA]</scope>
    <source>
        <strain evidence="2">Cg-14</strain>
    </source>
</reference>
<sequence>MCRVLRRHPLFGIAKEQAGSLPVEEILLINYLQKLRPYLYRMDWGTYRDLTPDAPISAEDIARGAPVAGGFQWGPAILEVPSVRIK</sequence>
<comment type="caution">
    <text evidence="1">The sequence shown here is derived from an EMBL/GenBank/DDBJ whole genome shotgun (WGS) entry which is preliminary data.</text>
</comment>
<evidence type="ECO:0000313" key="1">
    <source>
        <dbReference type="EMBL" id="EQB47369.1"/>
    </source>
</evidence>
<gene>
    <name evidence="1" type="ORF">CGLO_13492</name>
</gene>
<evidence type="ECO:0000313" key="2">
    <source>
        <dbReference type="Proteomes" id="UP000015530"/>
    </source>
</evidence>
<dbReference type="AlphaFoldDB" id="T0K637"/>
<dbReference type="HOGENOM" id="CLU_2497750_0_0_1"/>
<dbReference type="Proteomes" id="UP000015530">
    <property type="component" value="Unassembled WGS sequence"/>
</dbReference>
<name>T0K637_COLGC</name>
<proteinExistence type="predicted"/>
<dbReference type="EMBL" id="AMYD01002993">
    <property type="protein sequence ID" value="EQB47369.1"/>
    <property type="molecule type" value="Genomic_DNA"/>
</dbReference>
<accession>T0K637</accession>